<comment type="similarity">
    <text evidence="3">Belongs to the acetyltransferase family. RimJ subfamily.</text>
</comment>
<keyword evidence="2 5" id="KW-0012">Acyltransferase</keyword>
<dbReference type="Proteomes" id="UP000095746">
    <property type="component" value="Unassembled WGS sequence"/>
</dbReference>
<reference evidence="5 6" key="1">
    <citation type="submission" date="2015-09" db="EMBL/GenBank/DDBJ databases">
        <authorList>
            <consortium name="Pathogen Informatics"/>
        </authorList>
    </citation>
    <scope>NUCLEOTIDE SEQUENCE [LARGE SCALE GENOMIC DNA]</scope>
    <source>
        <strain evidence="5 6">2789STDY5608854</strain>
    </source>
</reference>
<evidence type="ECO:0000313" key="5">
    <source>
        <dbReference type="EMBL" id="CUO39327.1"/>
    </source>
</evidence>
<dbReference type="GO" id="GO:0004145">
    <property type="term" value="F:diamine N-acetyltransferase activity"/>
    <property type="evidence" value="ECO:0007669"/>
    <property type="project" value="UniProtKB-EC"/>
</dbReference>
<dbReference type="EC" id="2.3.1.57" evidence="5"/>
<evidence type="ECO:0000313" key="6">
    <source>
        <dbReference type="Proteomes" id="UP000095746"/>
    </source>
</evidence>
<evidence type="ECO:0000256" key="1">
    <source>
        <dbReference type="ARBA" id="ARBA00022679"/>
    </source>
</evidence>
<dbReference type="EMBL" id="CYZT01000083">
    <property type="protein sequence ID" value="CUO39327.1"/>
    <property type="molecule type" value="Genomic_DNA"/>
</dbReference>
<evidence type="ECO:0000256" key="3">
    <source>
        <dbReference type="ARBA" id="ARBA00038502"/>
    </source>
</evidence>
<dbReference type="Pfam" id="PF00583">
    <property type="entry name" value="Acetyltransf_1"/>
    <property type="match status" value="1"/>
</dbReference>
<feature type="domain" description="N-acetyltransferase" evidence="4">
    <location>
        <begin position="3"/>
        <end position="164"/>
    </location>
</feature>
<evidence type="ECO:0000256" key="2">
    <source>
        <dbReference type="ARBA" id="ARBA00023315"/>
    </source>
</evidence>
<accession>A0A174EPW7</accession>
<organism evidence="5 6">
    <name type="scientific">Flavonifractor plautii</name>
    <name type="common">Fusobacterium plautii</name>
    <dbReference type="NCBI Taxonomy" id="292800"/>
    <lineage>
        <taxon>Bacteria</taxon>
        <taxon>Bacillati</taxon>
        <taxon>Bacillota</taxon>
        <taxon>Clostridia</taxon>
        <taxon>Eubacteriales</taxon>
        <taxon>Oscillospiraceae</taxon>
        <taxon>Flavonifractor</taxon>
    </lineage>
</organism>
<dbReference type="InterPro" id="IPR016181">
    <property type="entry name" value="Acyl_CoA_acyltransferase"/>
</dbReference>
<evidence type="ECO:0000259" key="4">
    <source>
        <dbReference type="PROSITE" id="PS51186"/>
    </source>
</evidence>
<dbReference type="InterPro" id="IPR000182">
    <property type="entry name" value="GNAT_dom"/>
</dbReference>
<sequence length="169" mass="18618">MNYTIRPIGPEDAEGAAALRRMPGVFENTLGLPSYRTADSKAFIAGLGPDDHNFVAVLDDGTVIGCAGLTVCSNPRMRHAGSVGLYVHTDYQNKGVGTALMETLLDLADNWLMLVRVELEVYADNERAIHLYEKLGFEQEGLLRMTTVRNGRYVDEYKMARIRPGVTAP</sequence>
<keyword evidence="1 5" id="KW-0808">Transferase</keyword>
<protein>
    <submittedName>
        <fullName evidence="5">Spermidine N(1)-acetyltransferase</fullName>
        <ecNumber evidence="5">2.3.1.57</ecNumber>
    </submittedName>
</protein>
<proteinExistence type="inferred from homology"/>
<dbReference type="PANTHER" id="PTHR43792">
    <property type="entry name" value="GNAT FAMILY, PUTATIVE (AFU_ORTHOLOGUE AFUA_3G00765)-RELATED-RELATED"/>
    <property type="match status" value="1"/>
</dbReference>
<dbReference type="PROSITE" id="PS51186">
    <property type="entry name" value="GNAT"/>
    <property type="match status" value="1"/>
</dbReference>
<dbReference type="AlphaFoldDB" id="A0A174EPW7"/>
<dbReference type="RefSeq" id="WP_148341093.1">
    <property type="nucleotide sequence ID" value="NZ_AP031431.1"/>
</dbReference>
<gene>
    <name evidence="5" type="primary">speG</name>
    <name evidence="5" type="ORF">ERS852411_01466</name>
</gene>
<dbReference type="InterPro" id="IPR051531">
    <property type="entry name" value="N-acetyltransferase"/>
</dbReference>
<name>A0A174EPW7_FLAPL</name>
<dbReference type="CDD" id="cd04301">
    <property type="entry name" value="NAT_SF"/>
    <property type="match status" value="1"/>
</dbReference>
<dbReference type="PANTHER" id="PTHR43792:SF8">
    <property type="entry name" value="[RIBOSOMAL PROTEIN US5]-ALANINE N-ACETYLTRANSFERASE"/>
    <property type="match status" value="1"/>
</dbReference>
<dbReference type="SUPFAM" id="SSF55729">
    <property type="entry name" value="Acyl-CoA N-acyltransferases (Nat)"/>
    <property type="match status" value="1"/>
</dbReference>
<dbReference type="Gene3D" id="3.40.630.30">
    <property type="match status" value="1"/>
</dbReference>